<feature type="active site" description="Proton donor" evidence="9">
    <location>
        <position position="158"/>
    </location>
</feature>
<feature type="domain" description="Calx-beta" evidence="10">
    <location>
        <begin position="8"/>
        <end position="85"/>
    </location>
</feature>
<organism evidence="11 12">
    <name type="scientific">Rhodoblastus acidophilus</name>
    <name type="common">Rhodopseudomonas acidophila</name>
    <dbReference type="NCBI Taxonomy" id="1074"/>
    <lineage>
        <taxon>Bacteria</taxon>
        <taxon>Pseudomonadati</taxon>
        <taxon>Pseudomonadota</taxon>
        <taxon>Alphaproteobacteria</taxon>
        <taxon>Hyphomicrobiales</taxon>
        <taxon>Rhodoblastaceae</taxon>
        <taxon>Rhodoblastus</taxon>
    </lineage>
</organism>
<dbReference type="SUPFAM" id="SSF48208">
    <property type="entry name" value="Six-hairpin glycosidases"/>
    <property type="match status" value="2"/>
</dbReference>
<dbReference type="OrthoDB" id="8481600at2"/>
<dbReference type="Gene3D" id="4.10.870.10">
    <property type="entry name" value="Endo-1,4-beta-glucanase f. Domain 3"/>
    <property type="match status" value="1"/>
</dbReference>
<evidence type="ECO:0000256" key="6">
    <source>
        <dbReference type="ARBA" id="ARBA00023277"/>
    </source>
</evidence>
<protein>
    <recommendedName>
        <fullName evidence="10">Calx-beta domain-containing protein</fullName>
    </recommendedName>
</protein>
<dbReference type="InterPro" id="IPR023309">
    <property type="entry name" value="Endo-1-4-beta-glucanase_dom2"/>
</dbReference>
<dbReference type="EMBL" id="WNKS01000007">
    <property type="protein sequence ID" value="MTV31413.1"/>
    <property type="molecule type" value="Genomic_DNA"/>
</dbReference>
<gene>
    <name evidence="11" type="ORF">GJ654_10445</name>
</gene>
<keyword evidence="4" id="KW-0106">Calcium</keyword>
<evidence type="ECO:0000313" key="11">
    <source>
        <dbReference type="EMBL" id="MTV31413.1"/>
    </source>
</evidence>
<comment type="caution">
    <text evidence="11">The sequence shown here is derived from an EMBL/GenBank/DDBJ whole genome shotgun (WGS) entry which is preliminary data.</text>
</comment>
<keyword evidence="3" id="KW-0378">Hydrolase</keyword>
<dbReference type="GO" id="GO:0016020">
    <property type="term" value="C:membrane"/>
    <property type="evidence" value="ECO:0007669"/>
    <property type="project" value="InterPro"/>
</dbReference>
<dbReference type="GO" id="GO:0008810">
    <property type="term" value="F:cellulase activity"/>
    <property type="evidence" value="ECO:0007669"/>
    <property type="project" value="InterPro"/>
</dbReference>
<dbReference type="InterPro" id="IPR000556">
    <property type="entry name" value="Glyco_hydro_48F"/>
</dbReference>
<keyword evidence="6" id="KW-0119">Carbohydrate metabolism</keyword>
<dbReference type="InterPro" id="IPR038081">
    <property type="entry name" value="CalX-like_sf"/>
</dbReference>
<dbReference type="GO" id="GO:0007154">
    <property type="term" value="P:cell communication"/>
    <property type="evidence" value="ECO:0007669"/>
    <property type="project" value="InterPro"/>
</dbReference>
<dbReference type="SUPFAM" id="SSF141072">
    <property type="entry name" value="CalX-like"/>
    <property type="match status" value="1"/>
</dbReference>
<dbReference type="Gene3D" id="1.50.10.10">
    <property type="match status" value="1"/>
</dbReference>
<accession>A0A6N8DQE3</accession>
<sequence length="815" mass="88820">MTLSTTRKATFTVTLNEASDQTVSVDYAATALAADTGVAGTDFEAVTGTLTFAPGDLSKTIDVFLGETTTEGKTFHVKLSNPVNCSIQTGGGVGTIGTPTVAVASYLDRFDFMYAALKNADNGYFGPPSGARARTVPYHCPEKLICEAPDHGHESVSETISFWVGLEAWQGALHSDWVGYQACWNSITTTFIPNASNQPDGTYTPAAPATYAPEQNNPSQYPVLGVVGAPVGPDPLYTELKTTYSVGSMFLMHWLVDVDGVYGFHNGDGTTTCVLIHNFQRGLQESTWETLDFPCWEDFSYGGGSSGYGFLPVFQQNKPLYPAAPYDYGKQWRYTCAPDAEGRVLQWAFRAASTAFSGASKPAPVTTGSNYAKKMGDYLRYCLFDKYFRKIGDNQNAATAGAPYGSCHYLISWYASWGGEVPASGQTPSWAFRIGSSDAHQGYQAPNIAYYMATGGGGFIPQSPSAGDIWLGSLYRQLEMIRWLQTEQGPIAGGVSNSMEGRYVVPTDGRQTNTFYGMVYTYAPVWHDPPSNNWFGFNVWGLGRVAELFHQVTIDTNSLATAIRPNCEVILDRFVQWVLEHVTLDADGGFTLPDTLNWTSPSAIAGQTTTAANLEGVYEYLPSLNWPGASPDYSSFWNASAVPNPNLKFTVVATGQDLGVGSSLASLLIFYAQAKRNLSKFTTAIPNSPTGKTPEDAYVLAKGLIDRIWTLYKDDIGIAKPEARGDYLRYGDPVYIPSNWTGTMPNGDPINQSSTYISIRSFQKSDPLWTTIQNYIANPATAPVPTPTYHRFWAQVEYAMACAAMHKYFSDIADH</sequence>
<dbReference type="Gene3D" id="2.170.160.10">
    <property type="entry name" value="Endo-1,4-beta-glucanase f. Domain 2"/>
    <property type="match status" value="1"/>
</dbReference>
<dbReference type="InterPro" id="IPR003644">
    <property type="entry name" value="Calx_beta"/>
</dbReference>
<dbReference type="Pfam" id="PF03160">
    <property type="entry name" value="Calx-beta"/>
    <property type="match status" value="1"/>
</dbReference>
<evidence type="ECO:0000256" key="5">
    <source>
        <dbReference type="ARBA" id="ARBA00023001"/>
    </source>
</evidence>
<evidence type="ECO:0000256" key="4">
    <source>
        <dbReference type="ARBA" id="ARBA00022837"/>
    </source>
</evidence>
<keyword evidence="2" id="KW-0677">Repeat</keyword>
<dbReference type="Proteomes" id="UP000439113">
    <property type="component" value="Unassembled WGS sequence"/>
</dbReference>
<dbReference type="Gene3D" id="2.60.40.2030">
    <property type="match status" value="1"/>
</dbReference>
<dbReference type="RefSeq" id="WP_155446098.1">
    <property type="nucleotide sequence ID" value="NZ_JAOQNR010000010.1"/>
</dbReference>
<dbReference type="GO" id="GO:0030245">
    <property type="term" value="P:cellulose catabolic process"/>
    <property type="evidence" value="ECO:0007669"/>
    <property type="project" value="UniProtKB-KW"/>
</dbReference>
<evidence type="ECO:0000256" key="1">
    <source>
        <dbReference type="ARBA" id="ARBA00022729"/>
    </source>
</evidence>
<dbReference type="InterPro" id="IPR012341">
    <property type="entry name" value="6hp_glycosidase-like_sf"/>
</dbReference>
<reference evidence="11 12" key="1">
    <citation type="submission" date="2019-11" db="EMBL/GenBank/DDBJ databases">
        <title>Whole-genome sequence of a Rhodoblastus acidophilus DSM 142.</title>
        <authorList>
            <person name="Kyndt J.A."/>
            <person name="Meyer T.E."/>
        </authorList>
    </citation>
    <scope>NUCLEOTIDE SEQUENCE [LARGE SCALE GENOMIC DNA]</scope>
    <source>
        <strain evidence="11 12">DSM 142</strain>
    </source>
</reference>
<dbReference type="InterPro" id="IPR008928">
    <property type="entry name" value="6-hairpin_glycosidase_sf"/>
</dbReference>
<dbReference type="AlphaFoldDB" id="A0A6N8DQE3"/>
<evidence type="ECO:0000259" key="10">
    <source>
        <dbReference type="Pfam" id="PF03160"/>
    </source>
</evidence>
<keyword evidence="1" id="KW-0732">Signal</keyword>
<keyword evidence="8" id="KW-0624">Polysaccharide degradation</keyword>
<evidence type="ECO:0000256" key="8">
    <source>
        <dbReference type="ARBA" id="ARBA00023326"/>
    </source>
</evidence>
<keyword evidence="5" id="KW-0136">Cellulose degradation</keyword>
<evidence type="ECO:0000313" key="12">
    <source>
        <dbReference type="Proteomes" id="UP000439113"/>
    </source>
</evidence>
<evidence type="ECO:0000256" key="3">
    <source>
        <dbReference type="ARBA" id="ARBA00022801"/>
    </source>
</evidence>
<evidence type="ECO:0000256" key="7">
    <source>
        <dbReference type="ARBA" id="ARBA00023295"/>
    </source>
</evidence>
<dbReference type="Pfam" id="PF02011">
    <property type="entry name" value="Glyco_hydro_48"/>
    <property type="match status" value="1"/>
</dbReference>
<proteinExistence type="predicted"/>
<keyword evidence="7" id="KW-0326">Glycosidase</keyword>
<name>A0A6N8DQE3_RHOAC</name>
<dbReference type="PRINTS" id="PR00844">
    <property type="entry name" value="GLHYDRLASE48"/>
</dbReference>
<evidence type="ECO:0000256" key="9">
    <source>
        <dbReference type="PIRSR" id="PIRSR600556-1"/>
    </source>
</evidence>
<evidence type="ECO:0000256" key="2">
    <source>
        <dbReference type="ARBA" id="ARBA00022737"/>
    </source>
</evidence>
<dbReference type="InterPro" id="IPR027390">
    <property type="entry name" value="Endoglucanase_F_dom3"/>
</dbReference>
<feature type="active site" description="Nucleophile" evidence="9">
    <location>
        <position position="339"/>
    </location>
</feature>